<dbReference type="Gene3D" id="3.90.730.10">
    <property type="entry name" value="Ribonuclease T2-like"/>
    <property type="match status" value="1"/>
</dbReference>
<evidence type="ECO:0000256" key="1">
    <source>
        <dbReference type="ARBA" id="ARBA00004410"/>
    </source>
</evidence>
<evidence type="ECO:0000256" key="8">
    <source>
        <dbReference type="ARBA" id="ARBA00022729"/>
    </source>
</evidence>
<evidence type="ECO:0000256" key="7">
    <source>
        <dbReference type="ARBA" id="ARBA00022722"/>
    </source>
</evidence>
<dbReference type="Pfam" id="PF25488">
    <property type="entry name" value="RNaseT2L_C"/>
    <property type="match status" value="1"/>
</dbReference>
<dbReference type="RefSeq" id="XP_022466465.1">
    <property type="nucleotide sequence ID" value="XM_022610139.1"/>
</dbReference>
<dbReference type="InterPro" id="IPR036430">
    <property type="entry name" value="RNase_T2-like_sf"/>
</dbReference>
<dbReference type="EMBL" id="HE978323">
    <property type="protein sequence ID" value="CCK72220.1"/>
    <property type="molecule type" value="Genomic_DNA"/>
</dbReference>
<dbReference type="PANTHER" id="PTHR11240:SF22">
    <property type="entry name" value="RIBONUCLEASE T2"/>
    <property type="match status" value="1"/>
</dbReference>
<feature type="domain" description="RNase T2-like C-terminal" evidence="18">
    <location>
        <begin position="311"/>
        <end position="427"/>
    </location>
</feature>
<dbReference type="InterPro" id="IPR057328">
    <property type="entry name" value="RNaseT2L_C"/>
</dbReference>
<protein>
    <recommendedName>
        <fullName evidence="15">Ribonuclease T2-like</fullName>
        <ecNumber evidence="4">4.6.1.19</ecNumber>
    </recommendedName>
</protein>
<evidence type="ECO:0000256" key="13">
    <source>
        <dbReference type="ARBA" id="ARBA00023239"/>
    </source>
</evidence>
<keyword evidence="9" id="KW-0255">Endonuclease</keyword>
<dbReference type="PROSITE" id="PS00531">
    <property type="entry name" value="RNASE_T2_2"/>
    <property type="match status" value="1"/>
</dbReference>
<dbReference type="EC" id="4.6.1.19" evidence="4"/>
<feature type="active site" evidence="16">
    <location>
        <position position="89"/>
    </location>
</feature>
<dbReference type="GO" id="GO:0000902">
    <property type="term" value="P:cell morphogenesis"/>
    <property type="evidence" value="ECO:0007669"/>
    <property type="project" value="EnsemblFungi"/>
</dbReference>
<reference evidence="19 20" key="1">
    <citation type="journal article" date="2011" name="Proc. Natl. Acad. Sci. U.S.A.">
        <title>Evolutionary erosion of yeast sex chromosomes by mating-type switching accidents.</title>
        <authorList>
            <person name="Gordon J.L."/>
            <person name="Armisen D."/>
            <person name="Proux-Wera E."/>
            <person name="Oheigeartaigh S.S."/>
            <person name="Byrne K.P."/>
            <person name="Wolfe K.H."/>
        </authorList>
    </citation>
    <scope>NUCLEOTIDE SEQUENCE [LARGE SCALE GENOMIC DNA]</scope>
    <source>
        <strain evidence="20">ATCC MYA-139 / BCRC 22969 / CBS 8797 / CCRC 22969 / KCTC 17520 / NBRC 10181 / NCYC 3082</strain>
    </source>
</reference>
<evidence type="ECO:0000313" key="20">
    <source>
        <dbReference type="Proteomes" id="UP000006310"/>
    </source>
</evidence>
<dbReference type="GO" id="GO:0000324">
    <property type="term" value="C:fungal-type vacuole"/>
    <property type="evidence" value="ECO:0007669"/>
    <property type="project" value="EnsemblFungi"/>
</dbReference>
<dbReference type="GO" id="GO:0006402">
    <property type="term" value="P:mRNA catabolic process"/>
    <property type="evidence" value="ECO:0007669"/>
    <property type="project" value="EnsemblFungi"/>
</dbReference>
<dbReference type="KEGG" id="kng:KNAG_0J01390"/>
<dbReference type="AlphaFoldDB" id="J7RBG5"/>
<accession>J7RBG5</accession>
<evidence type="ECO:0000256" key="14">
    <source>
        <dbReference type="ARBA" id="ARBA00025494"/>
    </source>
</evidence>
<keyword evidence="20" id="KW-1185">Reference proteome</keyword>
<evidence type="ECO:0000256" key="16">
    <source>
        <dbReference type="PIRSR" id="PIRSR633697-1"/>
    </source>
</evidence>
<evidence type="ECO:0000256" key="5">
    <source>
        <dbReference type="ARBA" id="ARBA00022490"/>
    </source>
</evidence>
<dbReference type="GO" id="GO:0005576">
    <property type="term" value="C:extracellular region"/>
    <property type="evidence" value="ECO:0007669"/>
    <property type="project" value="EnsemblFungi"/>
</dbReference>
<keyword evidence="11" id="KW-1015">Disulfide bond</keyword>
<dbReference type="GO" id="GO:0006915">
    <property type="term" value="P:apoptotic process"/>
    <property type="evidence" value="ECO:0007669"/>
    <property type="project" value="EnsemblFungi"/>
</dbReference>
<keyword evidence="13" id="KW-0456">Lyase</keyword>
<evidence type="ECO:0000256" key="2">
    <source>
        <dbReference type="ARBA" id="ARBA00004496"/>
    </source>
</evidence>
<dbReference type="GO" id="GO:0016787">
    <property type="term" value="F:hydrolase activity"/>
    <property type="evidence" value="ECO:0007669"/>
    <property type="project" value="UniProtKB-KW"/>
</dbReference>
<dbReference type="HOGENOM" id="CLU_037966_0_1_1"/>
<evidence type="ECO:0000259" key="18">
    <source>
        <dbReference type="Pfam" id="PF25488"/>
    </source>
</evidence>
<dbReference type="STRING" id="1071383.J7RBG5"/>
<evidence type="ECO:0000256" key="17">
    <source>
        <dbReference type="RuleBase" id="RU004328"/>
    </source>
</evidence>
<dbReference type="PROSITE" id="PS00530">
    <property type="entry name" value="RNASE_T2_1"/>
    <property type="match status" value="1"/>
</dbReference>
<dbReference type="GO" id="GO:0005829">
    <property type="term" value="C:cytosol"/>
    <property type="evidence" value="ECO:0007669"/>
    <property type="project" value="EnsemblFungi"/>
</dbReference>
<keyword evidence="12" id="KW-0325">Glycoprotein</keyword>
<name>J7RBG5_HUIN7</name>
<dbReference type="SUPFAM" id="SSF55895">
    <property type="entry name" value="Ribonuclease Rh-like"/>
    <property type="match status" value="1"/>
</dbReference>
<reference evidence="20" key="2">
    <citation type="submission" date="2012-08" db="EMBL/GenBank/DDBJ databases">
        <title>Genome sequence of Kazachstania naganishii.</title>
        <authorList>
            <person name="Gordon J.L."/>
            <person name="Armisen D."/>
            <person name="Proux-Wera E."/>
            <person name="OhEigeartaigh S.S."/>
            <person name="Byrne K.P."/>
            <person name="Wolfe K.H."/>
        </authorList>
    </citation>
    <scope>NUCLEOTIDE SEQUENCE [LARGE SCALE GENOMIC DNA]</scope>
    <source>
        <strain evidence="20">ATCC MYA-139 / BCRC 22969 / CBS 8797 / CCRC 22969 / KCTC 17520 / NBRC 10181 / NCYC 3082</strain>
    </source>
</reference>
<dbReference type="Pfam" id="PF00445">
    <property type="entry name" value="Ribonuclease_T2"/>
    <property type="match status" value="1"/>
</dbReference>
<comment type="similarity">
    <text evidence="3 17">Belongs to the RNase T2 family.</text>
</comment>
<keyword evidence="7" id="KW-0540">Nuclease</keyword>
<dbReference type="eggNOG" id="KOG1642">
    <property type="taxonomic scope" value="Eukaryota"/>
</dbReference>
<evidence type="ECO:0000313" key="19">
    <source>
        <dbReference type="EMBL" id="CCK72220.1"/>
    </source>
</evidence>
<keyword evidence="8" id="KW-0732">Signal</keyword>
<comment type="subcellular location">
    <subcellularLocation>
        <location evidence="2">Cytoplasm</location>
    </subcellularLocation>
    <subcellularLocation>
        <location evidence="1">Vacuole lumen</location>
    </subcellularLocation>
</comment>
<evidence type="ECO:0000256" key="4">
    <source>
        <dbReference type="ARBA" id="ARBA00012571"/>
    </source>
</evidence>
<proteinExistence type="inferred from homology"/>
<evidence type="ECO:0000256" key="12">
    <source>
        <dbReference type="ARBA" id="ARBA00023180"/>
    </source>
</evidence>
<sequence>MILPSTSQLWSAVFGAVTSNGLTSTAPQCPLKMPLTCHNSTAINDQCCFEYPGGIFVQTQFWNYSPSRSNLNETELIGELGPLDSFTIHGLWPDNCMGAYEQFCKKDMFIDDVYHLLHSKNFSKGPELYSDLDLYWKSNVVGNDESLWIHEFNKHGSCIRNIRPECYARWEDLQESTRGSSEAVRKQRAVFDYFNATVELFKKLNSYKILEDDGIVPSSNKTYSKLEIMNALQKGFDDKEVFINCNSQNELQEVWYFHLLNGSFLDQKFVPTDSLHNPPYSRCKETGIKYFPKGYTPDNDRDPSLPPWKRTRRGTLRAVIDTQDSGFLIRNGHWMKKGTPANFELLPSPFGNFNLKSKGGYCSLSPKTFQLECKKRNEKNAAQFEYDDEKQLLGYSGTYEWGAKRNPTGRGQVPVFHVDDDTSDLMKYKFHLKFNQV</sequence>
<dbReference type="InterPro" id="IPR033697">
    <property type="entry name" value="Ribonuclease_T2_eukaryotic"/>
</dbReference>
<dbReference type="PANTHER" id="PTHR11240">
    <property type="entry name" value="RIBONUCLEASE T2"/>
    <property type="match status" value="1"/>
</dbReference>
<keyword evidence="6" id="KW-0926">Vacuole</keyword>
<keyword evidence="10" id="KW-0378">Hydrolase</keyword>
<evidence type="ECO:0000256" key="9">
    <source>
        <dbReference type="ARBA" id="ARBA00022759"/>
    </source>
</evidence>
<dbReference type="GO" id="GO:0005775">
    <property type="term" value="C:vacuolar lumen"/>
    <property type="evidence" value="ECO:0007669"/>
    <property type="project" value="UniProtKB-SubCell"/>
</dbReference>
<dbReference type="OMA" id="HESLWIH"/>
<dbReference type="InterPro" id="IPR018188">
    <property type="entry name" value="RNase_T2_His_AS_1"/>
</dbReference>
<dbReference type="GO" id="GO:0003723">
    <property type="term" value="F:RNA binding"/>
    <property type="evidence" value="ECO:0007669"/>
    <property type="project" value="InterPro"/>
</dbReference>
<gene>
    <name evidence="19" type="primary">KNAG0J01390</name>
    <name evidence="19" type="ordered locus">KNAG_0J01390</name>
</gene>
<dbReference type="InterPro" id="IPR001568">
    <property type="entry name" value="RNase_T2-like"/>
</dbReference>
<dbReference type="InterPro" id="IPR033130">
    <property type="entry name" value="RNase_T2_His_AS_2"/>
</dbReference>
<evidence type="ECO:0000256" key="15">
    <source>
        <dbReference type="ARBA" id="ARBA00071169"/>
    </source>
</evidence>
<evidence type="ECO:0000256" key="10">
    <source>
        <dbReference type="ARBA" id="ARBA00022801"/>
    </source>
</evidence>
<feature type="active site" evidence="16">
    <location>
        <position position="151"/>
    </location>
</feature>
<dbReference type="CDD" id="cd01061">
    <property type="entry name" value="RNase_T2_euk"/>
    <property type="match status" value="1"/>
</dbReference>
<evidence type="ECO:0000256" key="11">
    <source>
        <dbReference type="ARBA" id="ARBA00023157"/>
    </source>
</evidence>
<comment type="function">
    <text evidence="14">Rnase which modulates cell survival under stress conditions. Released from the vacuole to the cytoplasm during stress to promote tRNA and rRNA cleavage and to activate separately a downstream pathway that promotes cell death. Involved in cell size, vacuolar morphology and growth at high temperatures and high salt concentration.</text>
</comment>
<feature type="active site" evidence="16">
    <location>
        <position position="155"/>
    </location>
</feature>
<keyword evidence="5" id="KW-0963">Cytoplasm</keyword>
<evidence type="ECO:0000256" key="3">
    <source>
        <dbReference type="ARBA" id="ARBA00007469"/>
    </source>
</evidence>
<evidence type="ECO:0000256" key="6">
    <source>
        <dbReference type="ARBA" id="ARBA00022554"/>
    </source>
</evidence>
<dbReference type="OrthoDB" id="435754at2759"/>
<dbReference type="Proteomes" id="UP000006310">
    <property type="component" value="Chromosome 10"/>
</dbReference>
<dbReference type="GeneID" id="34527975"/>
<dbReference type="GO" id="GO:0033897">
    <property type="term" value="F:ribonuclease T2 activity"/>
    <property type="evidence" value="ECO:0007669"/>
    <property type="project" value="UniProtKB-EC"/>
</dbReference>
<organism evidence="19 20">
    <name type="scientific">Huiozyma naganishii (strain ATCC MYA-139 / BCRC 22969 / CBS 8797 / KCTC 17520 / NBRC 10181 / NCYC 3082 / Yp74L-3)</name>
    <name type="common">Yeast</name>
    <name type="synonym">Kazachstania naganishii</name>
    <dbReference type="NCBI Taxonomy" id="1071383"/>
    <lineage>
        <taxon>Eukaryota</taxon>
        <taxon>Fungi</taxon>
        <taxon>Dikarya</taxon>
        <taxon>Ascomycota</taxon>
        <taxon>Saccharomycotina</taxon>
        <taxon>Saccharomycetes</taxon>
        <taxon>Saccharomycetales</taxon>
        <taxon>Saccharomycetaceae</taxon>
        <taxon>Huiozyma</taxon>
    </lineage>
</organism>